<protein>
    <submittedName>
        <fullName evidence="2">Uncharacterized protein</fullName>
    </submittedName>
</protein>
<evidence type="ECO:0000256" key="1">
    <source>
        <dbReference type="SAM" id="MobiDB-lite"/>
    </source>
</evidence>
<evidence type="ECO:0000313" key="3">
    <source>
        <dbReference type="Proteomes" id="UP000030645"/>
    </source>
</evidence>
<feature type="compositionally biased region" description="Basic and acidic residues" evidence="1">
    <location>
        <begin position="65"/>
        <end position="76"/>
    </location>
</feature>
<feature type="compositionally biased region" description="Acidic residues" evidence="1">
    <location>
        <begin position="36"/>
        <end position="49"/>
    </location>
</feature>
<feature type="region of interest" description="Disordered" evidence="1">
    <location>
        <begin position="1"/>
        <end position="76"/>
    </location>
</feature>
<sequence length="76" mass="9007">MKTSSSRENKGISYLHDRTSPDSTSPTFSSEREKQEEEEEEEEEDDDDDNVLKRKIQIPTMTAENARERNCRERKR</sequence>
<dbReference type="AlphaFoldDB" id="W9R7S5"/>
<name>W9R7S5_9ROSA</name>
<keyword evidence="3" id="KW-1185">Reference proteome</keyword>
<dbReference type="EMBL" id="KE344677">
    <property type="protein sequence ID" value="EXB75377.1"/>
    <property type="molecule type" value="Genomic_DNA"/>
</dbReference>
<dbReference type="Proteomes" id="UP000030645">
    <property type="component" value="Unassembled WGS sequence"/>
</dbReference>
<feature type="compositionally biased region" description="Basic and acidic residues" evidence="1">
    <location>
        <begin position="1"/>
        <end position="20"/>
    </location>
</feature>
<proteinExistence type="predicted"/>
<organism evidence="2 3">
    <name type="scientific">Morus notabilis</name>
    <dbReference type="NCBI Taxonomy" id="981085"/>
    <lineage>
        <taxon>Eukaryota</taxon>
        <taxon>Viridiplantae</taxon>
        <taxon>Streptophyta</taxon>
        <taxon>Embryophyta</taxon>
        <taxon>Tracheophyta</taxon>
        <taxon>Spermatophyta</taxon>
        <taxon>Magnoliopsida</taxon>
        <taxon>eudicotyledons</taxon>
        <taxon>Gunneridae</taxon>
        <taxon>Pentapetalae</taxon>
        <taxon>rosids</taxon>
        <taxon>fabids</taxon>
        <taxon>Rosales</taxon>
        <taxon>Moraceae</taxon>
        <taxon>Moreae</taxon>
        <taxon>Morus</taxon>
    </lineage>
</organism>
<gene>
    <name evidence="2" type="ORF">L484_012751</name>
</gene>
<evidence type="ECO:0000313" key="2">
    <source>
        <dbReference type="EMBL" id="EXB75377.1"/>
    </source>
</evidence>
<reference evidence="3" key="1">
    <citation type="submission" date="2013-01" db="EMBL/GenBank/DDBJ databases">
        <title>Draft Genome Sequence of a Mulberry Tree, Morus notabilis C.K. Schneid.</title>
        <authorList>
            <person name="He N."/>
            <person name="Zhao S."/>
        </authorList>
    </citation>
    <scope>NUCLEOTIDE SEQUENCE</scope>
</reference>
<accession>W9R7S5</accession>